<comment type="caution">
    <text evidence="1">The sequence shown here is derived from an EMBL/GenBank/DDBJ whole genome shotgun (WGS) entry which is preliminary data.</text>
</comment>
<reference evidence="1 2" key="1">
    <citation type="submission" date="2016-08" db="EMBL/GenBank/DDBJ databases">
        <authorList>
            <person name="Loux V."/>
            <person name="Rue O."/>
        </authorList>
    </citation>
    <scope>NUCLEOTIDE SEQUENCE [LARGE SCALE GENOMIC DNA]</scope>
    <source>
        <strain evidence="1 2">AFSSA_08CEB44bac</strain>
    </source>
</reference>
<dbReference type="GeneID" id="51609306"/>
<dbReference type="AlphaFoldDB" id="A0AAX2CCJ2"/>
<organism evidence="1 2">
    <name type="scientific">Bacillus cytotoxicus</name>
    <dbReference type="NCBI Taxonomy" id="580165"/>
    <lineage>
        <taxon>Bacteria</taxon>
        <taxon>Bacillati</taxon>
        <taxon>Bacillota</taxon>
        <taxon>Bacilli</taxon>
        <taxon>Bacillales</taxon>
        <taxon>Bacillaceae</taxon>
        <taxon>Bacillus</taxon>
        <taxon>Bacillus cereus group</taxon>
    </lineage>
</organism>
<dbReference type="RefSeq" id="WP_157671218.1">
    <property type="nucleotide sequence ID" value="NZ_CP024096.1"/>
</dbReference>
<gene>
    <name evidence="1" type="ORF">BCB44BAC_00562</name>
</gene>
<evidence type="ECO:0000313" key="1">
    <source>
        <dbReference type="EMBL" id="SCL84454.1"/>
    </source>
</evidence>
<sequence>MGKELLVTIKSVTPLQGTLTIPTYYAEIYPAIMMISDAGKLDRDEMLDVYK</sequence>
<protein>
    <submittedName>
        <fullName evidence="1">Uncharacterized protein</fullName>
    </submittedName>
</protein>
<proteinExistence type="predicted"/>
<dbReference type="EMBL" id="FMIK01000015">
    <property type="protein sequence ID" value="SCL84454.1"/>
    <property type="molecule type" value="Genomic_DNA"/>
</dbReference>
<accession>A0AAX2CCJ2</accession>
<evidence type="ECO:0000313" key="2">
    <source>
        <dbReference type="Proteomes" id="UP000242164"/>
    </source>
</evidence>
<dbReference type="Proteomes" id="UP000242164">
    <property type="component" value="Unassembled WGS sequence"/>
</dbReference>
<name>A0AAX2CCJ2_9BACI</name>